<reference evidence="2 3" key="1">
    <citation type="journal article" date="2015" name="Proc. Natl. Acad. Sci. U.S.A.">
        <title>The resurrection genome of Boea hygrometrica: A blueprint for survival of dehydration.</title>
        <authorList>
            <person name="Xiao L."/>
            <person name="Yang G."/>
            <person name="Zhang L."/>
            <person name="Yang X."/>
            <person name="Zhao S."/>
            <person name="Ji Z."/>
            <person name="Zhou Q."/>
            <person name="Hu M."/>
            <person name="Wang Y."/>
            <person name="Chen M."/>
            <person name="Xu Y."/>
            <person name="Jin H."/>
            <person name="Xiao X."/>
            <person name="Hu G."/>
            <person name="Bao F."/>
            <person name="Hu Y."/>
            <person name="Wan P."/>
            <person name="Li L."/>
            <person name="Deng X."/>
            <person name="Kuang T."/>
            <person name="Xiang C."/>
            <person name="Zhu J.K."/>
            <person name="Oliver M.J."/>
            <person name="He Y."/>
        </authorList>
    </citation>
    <scope>NUCLEOTIDE SEQUENCE [LARGE SCALE GENOMIC DNA]</scope>
    <source>
        <strain evidence="3">cv. XS01</strain>
    </source>
</reference>
<sequence>MRSSKSGSDKMVETKVDTVDIRSSAGQGQETRPVQIVHQLHPPAPADSNSGGGVLASATASIASAIQSAKDAVSGK</sequence>
<gene>
    <name evidence="2" type="ORF">F511_36052</name>
</gene>
<dbReference type="AlphaFoldDB" id="A0A2Z7C1J8"/>
<dbReference type="Proteomes" id="UP000250235">
    <property type="component" value="Unassembled WGS sequence"/>
</dbReference>
<feature type="compositionally biased region" description="Basic and acidic residues" evidence="1">
    <location>
        <begin position="7"/>
        <end position="20"/>
    </location>
</feature>
<name>A0A2Z7C1J8_9LAMI</name>
<evidence type="ECO:0000256" key="1">
    <source>
        <dbReference type="SAM" id="MobiDB-lite"/>
    </source>
</evidence>
<evidence type="ECO:0000313" key="2">
    <source>
        <dbReference type="EMBL" id="KZV40587.1"/>
    </source>
</evidence>
<dbReference type="EMBL" id="KQ999914">
    <property type="protein sequence ID" value="KZV40587.1"/>
    <property type="molecule type" value="Genomic_DNA"/>
</dbReference>
<proteinExistence type="predicted"/>
<feature type="region of interest" description="Disordered" evidence="1">
    <location>
        <begin position="1"/>
        <end position="54"/>
    </location>
</feature>
<accession>A0A2Z7C1J8</accession>
<organism evidence="2 3">
    <name type="scientific">Dorcoceras hygrometricum</name>
    <dbReference type="NCBI Taxonomy" id="472368"/>
    <lineage>
        <taxon>Eukaryota</taxon>
        <taxon>Viridiplantae</taxon>
        <taxon>Streptophyta</taxon>
        <taxon>Embryophyta</taxon>
        <taxon>Tracheophyta</taxon>
        <taxon>Spermatophyta</taxon>
        <taxon>Magnoliopsida</taxon>
        <taxon>eudicotyledons</taxon>
        <taxon>Gunneridae</taxon>
        <taxon>Pentapetalae</taxon>
        <taxon>asterids</taxon>
        <taxon>lamiids</taxon>
        <taxon>Lamiales</taxon>
        <taxon>Gesneriaceae</taxon>
        <taxon>Didymocarpoideae</taxon>
        <taxon>Trichosporeae</taxon>
        <taxon>Loxocarpinae</taxon>
        <taxon>Dorcoceras</taxon>
    </lineage>
</organism>
<evidence type="ECO:0000313" key="3">
    <source>
        <dbReference type="Proteomes" id="UP000250235"/>
    </source>
</evidence>
<keyword evidence="3" id="KW-1185">Reference proteome</keyword>
<protein>
    <submittedName>
        <fullName evidence="2">Uncharacterized protein</fullName>
    </submittedName>
</protein>
<dbReference type="OrthoDB" id="1728115at2759"/>